<feature type="domain" description="Transposase IS110-like N-terminal" evidence="1">
    <location>
        <begin position="26"/>
        <end position="164"/>
    </location>
</feature>
<evidence type="ECO:0000313" key="3">
    <source>
        <dbReference type="EMBL" id="QVQ59098.1"/>
    </source>
</evidence>
<dbReference type="GO" id="GO:0003677">
    <property type="term" value="F:DNA binding"/>
    <property type="evidence" value="ECO:0007669"/>
    <property type="project" value="InterPro"/>
</dbReference>
<dbReference type="Pfam" id="PF02371">
    <property type="entry name" value="Transposase_20"/>
    <property type="match status" value="1"/>
</dbReference>
<geneLocation type="plasmid" evidence="3">
    <name>p59001-phv</name>
</geneLocation>
<evidence type="ECO:0000259" key="1">
    <source>
        <dbReference type="Pfam" id="PF01548"/>
    </source>
</evidence>
<dbReference type="EMBL" id="MZ156797">
    <property type="protein sequence ID" value="QVQ59098.1"/>
    <property type="molecule type" value="Genomic_DNA"/>
</dbReference>
<dbReference type="InterPro" id="IPR047650">
    <property type="entry name" value="Transpos_IS110"/>
</dbReference>
<protein>
    <submittedName>
        <fullName evidence="3">RmpB-like (Plasmid)</fullName>
    </submittedName>
</protein>
<evidence type="ECO:0000259" key="2">
    <source>
        <dbReference type="Pfam" id="PF02371"/>
    </source>
</evidence>
<dbReference type="Pfam" id="PF01548">
    <property type="entry name" value="DEDD_Tnp_IS110"/>
    <property type="match status" value="1"/>
</dbReference>
<feature type="domain" description="Transposase IS116/IS110/IS902 C-terminal" evidence="2">
    <location>
        <begin position="231"/>
        <end position="308"/>
    </location>
</feature>
<dbReference type="InterPro" id="IPR003346">
    <property type="entry name" value="Transposase_20"/>
</dbReference>
<dbReference type="GO" id="GO:0006313">
    <property type="term" value="P:DNA transposition"/>
    <property type="evidence" value="ECO:0007669"/>
    <property type="project" value="InterPro"/>
</dbReference>
<dbReference type="PANTHER" id="PTHR33055:SF3">
    <property type="entry name" value="PUTATIVE TRANSPOSASE FOR IS117-RELATED"/>
    <property type="match status" value="1"/>
</dbReference>
<dbReference type="GO" id="GO:0004803">
    <property type="term" value="F:transposase activity"/>
    <property type="evidence" value="ECO:0007669"/>
    <property type="project" value="InterPro"/>
</dbReference>
<keyword evidence="3" id="KW-0614">Plasmid</keyword>
<name>A0A8E6L799_KLEPN</name>
<dbReference type="PANTHER" id="PTHR33055">
    <property type="entry name" value="TRANSPOSASE FOR INSERTION SEQUENCE ELEMENT IS1111A"/>
    <property type="match status" value="1"/>
</dbReference>
<accession>A0A8E6L799</accession>
<dbReference type="InterPro" id="IPR002525">
    <property type="entry name" value="Transp_IS110-like_N"/>
</dbReference>
<sequence length="358" mass="40514">MDYLLPLRLTVRNVLTRRITMNIVFLGIDLAKNVFQLCGLNQAGKPVYTKRTGRKELLQTLANIPACLIGIEASTGAFYWQREFEKLGHKVKVISPQYVKPFVRGQKNDGNDAQAIAVALMQPTMQFVPPKSPEQQDIQALHRARQRIVNRRTATVCQIRGLLLDRGIPIGSAVSRARRAIPLILEDAENGLSSRMRRTIAELYELFNDLGRRIHFFDKEIETVFRQSEACQRIARVKGIGPKTATAIVAAIGKGTEFKNGRHFAAWLGLVPRQHSSGDRQALMNMMKKGDKHLRTLFIHGARAVVRVATNNNDGHMNQWVNQLKERRGFNKTTVAVANKNARIIWSMLRNETEYQVV</sequence>
<proteinExistence type="predicted"/>
<organism evidence="3">
    <name type="scientific">Klebsiella pneumoniae</name>
    <dbReference type="NCBI Taxonomy" id="573"/>
    <lineage>
        <taxon>Bacteria</taxon>
        <taxon>Pseudomonadati</taxon>
        <taxon>Pseudomonadota</taxon>
        <taxon>Gammaproteobacteria</taxon>
        <taxon>Enterobacterales</taxon>
        <taxon>Enterobacteriaceae</taxon>
        <taxon>Klebsiella/Raoultella group</taxon>
        <taxon>Klebsiella</taxon>
        <taxon>Klebsiella pneumoniae complex</taxon>
    </lineage>
</organism>
<dbReference type="AlphaFoldDB" id="A0A8E6L799"/>
<reference evidence="3" key="1">
    <citation type="submission" date="2021-05" db="EMBL/GenBank/DDBJ databases">
        <authorList>
            <person name="Zhang X."/>
        </authorList>
    </citation>
    <scope>NUCLEOTIDE SEQUENCE</scope>
    <source>
        <plasmid evidence="3">p59001-phv</plasmid>
    </source>
</reference>
<dbReference type="NCBIfam" id="NF033542">
    <property type="entry name" value="transpos_IS110"/>
    <property type="match status" value="1"/>
</dbReference>